<keyword evidence="1" id="KW-0378">Hydrolase</keyword>
<dbReference type="Pfam" id="PF25182">
    <property type="entry name" value="NonGDSL"/>
    <property type="match status" value="1"/>
</dbReference>
<dbReference type="InterPro" id="IPR036514">
    <property type="entry name" value="SGNH_hydro_sf"/>
</dbReference>
<dbReference type="RefSeq" id="WP_079569074.1">
    <property type="nucleotide sequence ID" value="NZ_LT670818.1"/>
</dbReference>
<dbReference type="InterPro" id="IPR057572">
    <property type="entry name" value="NonGDSL"/>
</dbReference>
<evidence type="ECO:0000313" key="2">
    <source>
        <dbReference type="Proteomes" id="UP000190675"/>
    </source>
</evidence>
<evidence type="ECO:0000313" key="1">
    <source>
        <dbReference type="EMBL" id="SHH15872.1"/>
    </source>
</evidence>
<dbReference type="Proteomes" id="UP000190675">
    <property type="component" value="Chromosome I"/>
</dbReference>
<reference evidence="1 2" key="1">
    <citation type="submission" date="2016-11" db="EMBL/GenBank/DDBJ databases">
        <authorList>
            <person name="Jaros S."/>
            <person name="Januszkiewicz K."/>
            <person name="Wedrychowicz H."/>
        </authorList>
    </citation>
    <scope>NUCLEOTIDE SEQUENCE [LARGE SCALE GENOMIC DNA]</scope>
    <source>
        <strain evidence="1 2">GAS242</strain>
    </source>
</reference>
<gene>
    <name evidence="1" type="ORF">SAMN05444169_6067</name>
</gene>
<dbReference type="OrthoDB" id="7203637at2"/>
<dbReference type="SUPFAM" id="SSF52266">
    <property type="entry name" value="SGNH hydrolase"/>
    <property type="match status" value="1"/>
</dbReference>
<protein>
    <submittedName>
        <fullName evidence="1">GDSL-like Lipase/Acylhydrolase family protein</fullName>
    </submittedName>
</protein>
<organism evidence="1 2">
    <name type="scientific">Bradyrhizobium erythrophlei</name>
    <dbReference type="NCBI Taxonomy" id="1437360"/>
    <lineage>
        <taxon>Bacteria</taxon>
        <taxon>Pseudomonadati</taxon>
        <taxon>Pseudomonadota</taxon>
        <taxon>Alphaproteobacteria</taxon>
        <taxon>Hyphomicrobiales</taxon>
        <taxon>Nitrobacteraceae</taxon>
        <taxon>Bradyrhizobium</taxon>
    </lineage>
</organism>
<accession>A0A1M5QP30</accession>
<dbReference type="Gene3D" id="3.40.50.1110">
    <property type="entry name" value="SGNH hydrolase"/>
    <property type="match status" value="1"/>
</dbReference>
<dbReference type="GO" id="GO:0016788">
    <property type="term" value="F:hydrolase activity, acting on ester bonds"/>
    <property type="evidence" value="ECO:0007669"/>
    <property type="project" value="UniProtKB-ARBA"/>
</dbReference>
<sequence>MADAASDGDIPAEIVNFTFPLPKLAEALLGKGPVRIVAIGSSSTAGRGDVVPYPHRLEMYLRVRYAEEQFPNLKIDVLNRGKGGEEAIEELVRFEADVFAENPSLVIWQVGTNAVFHNYRLDDVAAKIAEGLSLLRDKKMDVVLIDPQYVPAMLFDGKAEASERMVSLISDAAKVAKVNLFRRWALMRHWHVHNDIGFHRMFDPTDPDQLHQSDWSTLRFAQALRDAITRAPPAGA</sequence>
<name>A0A1M5QP30_9BRAD</name>
<proteinExistence type="predicted"/>
<dbReference type="CDD" id="cd00229">
    <property type="entry name" value="SGNH_hydrolase"/>
    <property type="match status" value="1"/>
</dbReference>
<dbReference type="EMBL" id="LT670818">
    <property type="protein sequence ID" value="SHH15872.1"/>
    <property type="molecule type" value="Genomic_DNA"/>
</dbReference>
<dbReference type="AlphaFoldDB" id="A0A1M5QP30"/>